<accession>A0A6I9SF33</accession>
<dbReference type="Gene3D" id="3.30.200.20">
    <property type="entry name" value="Phosphorylase Kinase, domain 1"/>
    <property type="match status" value="1"/>
</dbReference>
<keyword evidence="2" id="KW-0723">Serine/threonine-protein kinase</keyword>
<dbReference type="GO" id="GO:0016020">
    <property type="term" value="C:membrane"/>
    <property type="evidence" value="ECO:0007669"/>
    <property type="project" value="UniProtKB-SubCell"/>
</dbReference>
<dbReference type="InterPro" id="IPR000719">
    <property type="entry name" value="Prot_kinase_dom"/>
</dbReference>
<keyword evidence="8 12" id="KW-0067">ATP-binding</keyword>
<keyword evidence="3" id="KW-0808">Transferase</keyword>
<dbReference type="GeneID" id="105060343"/>
<dbReference type="KEGG" id="egu:105060343"/>
<dbReference type="CDD" id="cd14066">
    <property type="entry name" value="STKc_IRAK"/>
    <property type="match status" value="1"/>
</dbReference>
<dbReference type="GO" id="GO:0004674">
    <property type="term" value="F:protein serine/threonine kinase activity"/>
    <property type="evidence" value="ECO:0007669"/>
    <property type="project" value="UniProtKB-KW"/>
</dbReference>
<evidence type="ECO:0000256" key="13">
    <source>
        <dbReference type="SAM" id="MobiDB-lite"/>
    </source>
</evidence>
<dbReference type="FunFam" id="3.30.200.20:FF:000178">
    <property type="entry name" value="serine/threonine-protein kinase PBS1-like"/>
    <property type="match status" value="1"/>
</dbReference>
<keyword evidence="6 12" id="KW-0547">Nucleotide-binding</keyword>
<dbReference type="SMART" id="SM00220">
    <property type="entry name" value="S_TKc"/>
    <property type="match status" value="1"/>
</dbReference>
<keyword evidence="11" id="KW-0325">Glycoprotein</keyword>
<dbReference type="Gene3D" id="1.10.510.10">
    <property type="entry name" value="Transferase(Phosphotransferase) domain 1"/>
    <property type="match status" value="1"/>
</dbReference>
<feature type="signal peptide" evidence="14">
    <location>
        <begin position="1"/>
        <end position="49"/>
    </location>
</feature>
<evidence type="ECO:0000256" key="11">
    <source>
        <dbReference type="ARBA" id="ARBA00023180"/>
    </source>
</evidence>
<dbReference type="GO" id="GO:0030247">
    <property type="term" value="F:polysaccharide binding"/>
    <property type="evidence" value="ECO:0007669"/>
    <property type="project" value="InterPro"/>
</dbReference>
<organism evidence="16 17">
    <name type="scientific">Elaeis guineensis var. tenera</name>
    <name type="common">Oil palm</name>
    <dbReference type="NCBI Taxonomy" id="51953"/>
    <lineage>
        <taxon>Eukaryota</taxon>
        <taxon>Viridiplantae</taxon>
        <taxon>Streptophyta</taxon>
        <taxon>Embryophyta</taxon>
        <taxon>Tracheophyta</taxon>
        <taxon>Spermatophyta</taxon>
        <taxon>Magnoliopsida</taxon>
        <taxon>Liliopsida</taxon>
        <taxon>Arecaceae</taxon>
        <taxon>Arecoideae</taxon>
        <taxon>Cocoseae</taxon>
        <taxon>Elaeidinae</taxon>
        <taxon>Elaeis</taxon>
    </lineage>
</organism>
<dbReference type="SUPFAM" id="SSF56112">
    <property type="entry name" value="Protein kinase-like (PK-like)"/>
    <property type="match status" value="1"/>
</dbReference>
<gene>
    <name evidence="17" type="primary">LOC105060343</name>
</gene>
<keyword evidence="5 14" id="KW-0732">Signal</keyword>
<keyword evidence="10" id="KW-0472">Membrane</keyword>
<dbReference type="Pfam" id="PF00069">
    <property type="entry name" value="Pkinase"/>
    <property type="match status" value="1"/>
</dbReference>
<evidence type="ECO:0000256" key="8">
    <source>
        <dbReference type="ARBA" id="ARBA00022840"/>
    </source>
</evidence>
<dbReference type="PROSITE" id="PS00107">
    <property type="entry name" value="PROTEIN_KINASE_ATP"/>
    <property type="match status" value="1"/>
</dbReference>
<evidence type="ECO:0000256" key="2">
    <source>
        <dbReference type="ARBA" id="ARBA00022527"/>
    </source>
</evidence>
<keyword evidence="16" id="KW-1185">Reference proteome</keyword>
<evidence type="ECO:0000256" key="3">
    <source>
        <dbReference type="ARBA" id="ARBA00022679"/>
    </source>
</evidence>
<evidence type="ECO:0000256" key="1">
    <source>
        <dbReference type="ARBA" id="ARBA00004479"/>
    </source>
</evidence>
<dbReference type="InterPro" id="IPR017441">
    <property type="entry name" value="Protein_kinase_ATP_BS"/>
</dbReference>
<sequence>MQPAIPIPIRQHPMYPNPPLFGAPFPPSMGPRRLASIIAILLLASPTSASGEDCRPSSCGDLRNISDPFRLTTDPSTCGDPQYQLTCDQNRAVLKLYSTKYYVAEISYEDLMARVVLAGLDSPSCSPRSLPFLPPSKFKYGDPFALNTTNNSVIFVTCPASSVGEPSYIPIPFCVDNSTSSKEYLYALAGDATVADLRKSCATAGTVPMAGMLQNRTQAAVRDVLLRGFYISWKVPIQCRDCVAEELQCSYYTGKTLYSYNFGRKKRDGPCYWNKFRICTKPLGGASSFFSCLGDIIEEAGTAFLDLEGLIILPGRTIIGISCLMAYLVYKLRRRHRSMDNRIEDFLNDYRNSMPIRYSYRHIKKMTNQFKEKLGQGGYGSVFKGKLTTGRLVAIKILEKAKGNGQEFINEVSTIGRIHHTNVVQLIGFCFEGSNRALIYEFMSNGSLDKYIFSQEEEAEILSWEKMQDIALGIARGIEYLHRGCDMQILHFDIKPHNILLDDKFNPKVSDFGLAKLHPIEESKVLVTAVRGTIGYMAPELFYRKVGEISYKSDVYSFGMLLMEMAGRRKNLNPHAPRSSQIYFPSWIYDQLYQGRDLEMEDATDDEKEIAKKLLMIALRCIQMNPAERPSMSQVVEMLEKKIEDMQMPTKPFLSSLDKVFKEDHTIDEEDHTIDMEASESLYEPGSNTNNRSNDEIISCSSK</sequence>
<dbReference type="FunFam" id="1.10.510.10:FF:000590">
    <property type="entry name" value="PR5-like receptor kinase"/>
    <property type="match status" value="1"/>
</dbReference>
<dbReference type="Pfam" id="PF13947">
    <property type="entry name" value="GUB_WAK_bind"/>
    <property type="match status" value="1"/>
</dbReference>
<evidence type="ECO:0000256" key="12">
    <source>
        <dbReference type="PROSITE-ProRule" id="PRU10141"/>
    </source>
</evidence>
<dbReference type="RefSeq" id="XP_010942308.1">
    <property type="nucleotide sequence ID" value="XM_010944006.3"/>
</dbReference>
<keyword evidence="4" id="KW-0812">Transmembrane</keyword>
<feature type="chain" id="PRO_5027085940" evidence="14">
    <location>
        <begin position="50"/>
        <end position="703"/>
    </location>
</feature>
<evidence type="ECO:0000256" key="4">
    <source>
        <dbReference type="ARBA" id="ARBA00022692"/>
    </source>
</evidence>
<keyword evidence="9" id="KW-1133">Transmembrane helix</keyword>
<evidence type="ECO:0000256" key="14">
    <source>
        <dbReference type="SAM" id="SignalP"/>
    </source>
</evidence>
<dbReference type="PROSITE" id="PS50011">
    <property type="entry name" value="PROTEIN_KINASE_DOM"/>
    <property type="match status" value="1"/>
</dbReference>
<evidence type="ECO:0000313" key="17">
    <source>
        <dbReference type="RefSeq" id="XP_010942308.1"/>
    </source>
</evidence>
<evidence type="ECO:0000259" key="15">
    <source>
        <dbReference type="PROSITE" id="PS50011"/>
    </source>
</evidence>
<dbReference type="InParanoid" id="A0A6I9SF33"/>
<feature type="domain" description="Protein kinase" evidence="15">
    <location>
        <begin position="368"/>
        <end position="654"/>
    </location>
</feature>
<evidence type="ECO:0000313" key="16">
    <source>
        <dbReference type="Proteomes" id="UP000504607"/>
    </source>
</evidence>
<dbReference type="OrthoDB" id="784097at2759"/>
<dbReference type="InterPro" id="IPR045874">
    <property type="entry name" value="LRK10/LRL21-25-like"/>
</dbReference>
<dbReference type="AlphaFoldDB" id="A0A6I9SF33"/>
<dbReference type="Proteomes" id="UP000504607">
    <property type="component" value="Unplaced"/>
</dbReference>
<evidence type="ECO:0000256" key="7">
    <source>
        <dbReference type="ARBA" id="ARBA00022777"/>
    </source>
</evidence>
<feature type="region of interest" description="Disordered" evidence="13">
    <location>
        <begin position="668"/>
        <end position="703"/>
    </location>
</feature>
<proteinExistence type="predicted"/>
<dbReference type="PANTHER" id="PTHR27009">
    <property type="entry name" value="RUST RESISTANCE KINASE LR10-RELATED"/>
    <property type="match status" value="1"/>
</dbReference>
<name>A0A6I9SF33_ELAGV</name>
<dbReference type="FunCoup" id="A0A6I9SF33">
    <property type="interactions" value="403"/>
</dbReference>
<keyword evidence="7" id="KW-0418">Kinase</keyword>
<evidence type="ECO:0000256" key="9">
    <source>
        <dbReference type="ARBA" id="ARBA00022989"/>
    </source>
</evidence>
<evidence type="ECO:0000256" key="5">
    <source>
        <dbReference type="ARBA" id="ARBA00022729"/>
    </source>
</evidence>
<evidence type="ECO:0000256" key="6">
    <source>
        <dbReference type="ARBA" id="ARBA00022741"/>
    </source>
</evidence>
<protein>
    <submittedName>
        <fullName evidence="17">LEAF RUST 10 DISEASE-RESISTANCE LOCUS RECEPTOR-LIKE PROTEIN KINASE-like 2.1 isoform X1</fullName>
    </submittedName>
</protein>
<reference evidence="17" key="1">
    <citation type="submission" date="2025-08" db="UniProtKB">
        <authorList>
            <consortium name="RefSeq"/>
        </authorList>
    </citation>
    <scope>IDENTIFICATION</scope>
</reference>
<dbReference type="InterPro" id="IPR011009">
    <property type="entry name" value="Kinase-like_dom_sf"/>
</dbReference>
<evidence type="ECO:0000256" key="10">
    <source>
        <dbReference type="ARBA" id="ARBA00023136"/>
    </source>
</evidence>
<dbReference type="InterPro" id="IPR008271">
    <property type="entry name" value="Ser/Thr_kinase_AS"/>
</dbReference>
<dbReference type="PROSITE" id="PS00108">
    <property type="entry name" value="PROTEIN_KINASE_ST"/>
    <property type="match status" value="1"/>
</dbReference>
<dbReference type="InterPro" id="IPR025287">
    <property type="entry name" value="WAK_GUB"/>
</dbReference>
<comment type="subcellular location">
    <subcellularLocation>
        <location evidence="1">Membrane</location>
        <topology evidence="1">Single-pass type I membrane protein</topology>
    </subcellularLocation>
</comment>
<dbReference type="GO" id="GO:0005524">
    <property type="term" value="F:ATP binding"/>
    <property type="evidence" value="ECO:0007669"/>
    <property type="project" value="UniProtKB-UniRule"/>
</dbReference>
<feature type="binding site" evidence="12">
    <location>
        <position position="396"/>
    </location>
    <ligand>
        <name>ATP</name>
        <dbReference type="ChEBI" id="CHEBI:30616"/>
    </ligand>
</feature>